<dbReference type="AlphaFoldDB" id="A0A6A4GNH7"/>
<dbReference type="Proteomes" id="UP000799118">
    <property type="component" value="Unassembled WGS sequence"/>
</dbReference>
<protein>
    <submittedName>
        <fullName evidence="3">Uncharacterized protein</fullName>
    </submittedName>
</protein>
<dbReference type="EMBL" id="ML769808">
    <property type="protein sequence ID" value="KAE9387319.1"/>
    <property type="molecule type" value="Genomic_DNA"/>
</dbReference>
<dbReference type="OrthoDB" id="2749610at2759"/>
<organism evidence="3 4">
    <name type="scientific">Gymnopus androsaceus JB14</name>
    <dbReference type="NCBI Taxonomy" id="1447944"/>
    <lineage>
        <taxon>Eukaryota</taxon>
        <taxon>Fungi</taxon>
        <taxon>Dikarya</taxon>
        <taxon>Basidiomycota</taxon>
        <taxon>Agaricomycotina</taxon>
        <taxon>Agaricomycetes</taxon>
        <taxon>Agaricomycetidae</taxon>
        <taxon>Agaricales</taxon>
        <taxon>Marasmiineae</taxon>
        <taxon>Omphalotaceae</taxon>
        <taxon>Gymnopus</taxon>
    </lineage>
</organism>
<gene>
    <name evidence="3" type="ORF">BT96DRAFT_948446</name>
</gene>
<evidence type="ECO:0000256" key="1">
    <source>
        <dbReference type="SAM" id="Coils"/>
    </source>
</evidence>
<reference evidence="3" key="1">
    <citation type="journal article" date="2019" name="Environ. Microbiol.">
        <title>Fungal ecological strategies reflected in gene transcription - a case study of two litter decomposers.</title>
        <authorList>
            <person name="Barbi F."/>
            <person name="Kohler A."/>
            <person name="Barry K."/>
            <person name="Baskaran P."/>
            <person name="Daum C."/>
            <person name="Fauchery L."/>
            <person name="Ihrmark K."/>
            <person name="Kuo A."/>
            <person name="LaButti K."/>
            <person name="Lipzen A."/>
            <person name="Morin E."/>
            <person name="Grigoriev I.V."/>
            <person name="Henrissat B."/>
            <person name="Lindahl B."/>
            <person name="Martin F."/>
        </authorList>
    </citation>
    <scope>NUCLEOTIDE SEQUENCE</scope>
    <source>
        <strain evidence="3">JB14</strain>
    </source>
</reference>
<sequence length="410" mass="46392">MRGSKRNRSVSPVVPPGTRSQRKLPKTKASVNDPVGDAKLVFAQNKELHEVIARLRLQVEELEESVHEFQNQSLNKEIEDMSNYIEELESKLDKQINAENQHSKLLQLEIELTTVRDQAFQRQNTIEKHLSSVRAELLDSQAAKRRNAFIQTDPVTESQTSRGNASIARTDSGPLILAIAGGSNENTSQGTTVSQLAVSVVPTKKAQADTVLGQDHQFELMRVYHSQFINDPAAKWFKNGFDYISDDLGEQYATLLHQYILFEASYHWHNPAHGLKKSRPQELTAWMIQGRKKAVAEEIIADLSNVEAVKDFAERVWTWWCQLQPTWRTVANNRPAPFNKFGGNYLQLDKHGQNGWLGLLICTKWWRLALNKLGDHTEQALDSDWLSAVEDMTEMLKGMVGTRLSNVAAP</sequence>
<evidence type="ECO:0000256" key="2">
    <source>
        <dbReference type="SAM" id="MobiDB-lite"/>
    </source>
</evidence>
<feature type="coiled-coil region" evidence="1">
    <location>
        <begin position="45"/>
        <end position="105"/>
    </location>
</feature>
<keyword evidence="1" id="KW-0175">Coiled coil</keyword>
<proteinExistence type="predicted"/>
<evidence type="ECO:0000313" key="3">
    <source>
        <dbReference type="EMBL" id="KAE9387319.1"/>
    </source>
</evidence>
<accession>A0A6A4GNH7</accession>
<keyword evidence="4" id="KW-1185">Reference proteome</keyword>
<feature type="region of interest" description="Disordered" evidence="2">
    <location>
        <begin position="1"/>
        <end position="32"/>
    </location>
</feature>
<name>A0A6A4GNH7_9AGAR</name>
<evidence type="ECO:0000313" key="4">
    <source>
        <dbReference type="Proteomes" id="UP000799118"/>
    </source>
</evidence>